<dbReference type="OrthoDB" id="9802008at2"/>
<dbReference type="GO" id="GO:0070403">
    <property type="term" value="F:NAD+ binding"/>
    <property type="evidence" value="ECO:0007669"/>
    <property type="project" value="InterPro"/>
</dbReference>
<keyword evidence="5" id="KW-0827">Tyrosine biosynthesis</keyword>
<dbReference type="GO" id="GO:0006571">
    <property type="term" value="P:tyrosine biosynthetic process"/>
    <property type="evidence" value="ECO:0007669"/>
    <property type="project" value="UniProtKB-UniPathway"/>
</dbReference>
<comment type="pathway">
    <text evidence="1">Amino-acid biosynthesis; L-tyrosine biosynthesis; (4-hydroxyphenyl)pyruvate from prephenate (NAD(+) route): step 1/1.</text>
</comment>
<dbReference type="InterPro" id="IPR008927">
    <property type="entry name" value="6-PGluconate_DH-like_C_sf"/>
</dbReference>
<dbReference type="PANTHER" id="PTHR21363:SF0">
    <property type="entry name" value="PREPHENATE DEHYDROGENASE [NADP(+)]"/>
    <property type="match status" value="1"/>
</dbReference>
<evidence type="ECO:0000256" key="9">
    <source>
        <dbReference type="ARBA" id="ARBA00049260"/>
    </source>
</evidence>
<sequence length="370" mass="37332">MTLDAATPPRTHGTVRVVGTGLLGTSAALALSMRGVDVVLTDPSPTAVALARDLGAGRFAADGDDPALVLVACPPDVVADVVAGELERFPRAVVTDVASVKGGPLAALAARGADLSRYVGSHPMAGRERSGAVAARTDLFAGRPWVIAATSESGPAAVQAVRDLATDCGGVPVTMAAQSHDEAVALVSHAPQVAASLVAARLRDASEPAVGLAGQGLRDVTRIAGSDPVLWAQILAANAAPVADVLEALRGDLDEVITALRALADDPAAPGARVRLARAIADGGAGRDRIPGKHGSAPTLYTTVVVVVPDRPGALGRLLTDVGDAGVNLEDLRLEHSEGQAVALASIDVLPAAADPLTEALRARGWTVPR</sequence>
<evidence type="ECO:0000256" key="2">
    <source>
        <dbReference type="ARBA" id="ARBA00007964"/>
    </source>
</evidence>
<dbReference type="RefSeq" id="WP_106205869.1">
    <property type="nucleotide sequence ID" value="NZ_PVZF01000001.1"/>
</dbReference>
<dbReference type="AlphaFoldDB" id="A0A2T0R9G5"/>
<comment type="caution">
    <text evidence="12">The sequence shown here is derived from an EMBL/GenBank/DDBJ whole genome shotgun (WGS) entry which is preliminary data.</text>
</comment>
<dbReference type="InterPro" id="IPR003099">
    <property type="entry name" value="Prephen_DH"/>
</dbReference>
<evidence type="ECO:0000313" key="12">
    <source>
        <dbReference type="EMBL" id="PRY17805.1"/>
    </source>
</evidence>
<dbReference type="InterPro" id="IPR050812">
    <property type="entry name" value="Preph/Arog_dehydrog"/>
</dbReference>
<dbReference type="Pfam" id="PF01842">
    <property type="entry name" value="ACT"/>
    <property type="match status" value="1"/>
</dbReference>
<dbReference type="EMBL" id="PVZF01000001">
    <property type="protein sequence ID" value="PRY17805.1"/>
    <property type="molecule type" value="Genomic_DNA"/>
</dbReference>
<proteinExistence type="inferred from homology"/>
<dbReference type="PANTHER" id="PTHR21363">
    <property type="entry name" value="PREPHENATE DEHYDROGENASE"/>
    <property type="match status" value="1"/>
</dbReference>
<dbReference type="InterPro" id="IPR036291">
    <property type="entry name" value="NAD(P)-bd_dom_sf"/>
</dbReference>
<keyword evidence="8" id="KW-0057">Aromatic amino acid biosynthesis</keyword>
<dbReference type="PROSITE" id="PS51671">
    <property type="entry name" value="ACT"/>
    <property type="match status" value="1"/>
</dbReference>
<protein>
    <recommendedName>
        <fullName evidence="4">Prephenate dehydrogenase</fullName>
        <ecNumber evidence="3">1.3.1.12</ecNumber>
    </recommendedName>
</protein>
<dbReference type="SUPFAM" id="SSF48179">
    <property type="entry name" value="6-phosphogluconate dehydrogenase C-terminal domain-like"/>
    <property type="match status" value="1"/>
</dbReference>
<reference evidence="12 13" key="1">
    <citation type="submission" date="2018-03" db="EMBL/GenBank/DDBJ databases">
        <title>Genomic Encyclopedia of Archaeal and Bacterial Type Strains, Phase II (KMG-II): from individual species to whole genera.</title>
        <authorList>
            <person name="Goeker M."/>
        </authorList>
    </citation>
    <scope>NUCLEOTIDE SEQUENCE [LARGE SCALE GENOMIC DNA]</scope>
    <source>
        <strain evidence="12 13">DSM 19711</strain>
    </source>
</reference>
<dbReference type="SUPFAM" id="SSF51735">
    <property type="entry name" value="NAD(P)-binding Rossmann-fold domains"/>
    <property type="match status" value="1"/>
</dbReference>
<evidence type="ECO:0000256" key="7">
    <source>
        <dbReference type="ARBA" id="ARBA00023027"/>
    </source>
</evidence>
<dbReference type="SUPFAM" id="SSF55021">
    <property type="entry name" value="ACT-like"/>
    <property type="match status" value="1"/>
</dbReference>
<dbReference type="Gene3D" id="3.40.50.720">
    <property type="entry name" value="NAD(P)-binding Rossmann-like Domain"/>
    <property type="match status" value="1"/>
</dbReference>
<dbReference type="NCBIfam" id="NF005112">
    <property type="entry name" value="PRK06545.2-4"/>
    <property type="match status" value="1"/>
</dbReference>
<dbReference type="PROSITE" id="PS51176">
    <property type="entry name" value="PDH_ADH"/>
    <property type="match status" value="1"/>
</dbReference>
<keyword evidence="13" id="KW-1185">Reference proteome</keyword>
<dbReference type="Gene3D" id="1.10.3660.10">
    <property type="entry name" value="6-phosphogluconate dehydrogenase C-terminal like domain"/>
    <property type="match status" value="1"/>
</dbReference>
<dbReference type="GO" id="GO:0008977">
    <property type="term" value="F:prephenate dehydrogenase (NAD+) activity"/>
    <property type="evidence" value="ECO:0007669"/>
    <property type="project" value="UniProtKB-EC"/>
</dbReference>
<comment type="similarity">
    <text evidence="2">Belongs to the prephenate/arogenate dehydrogenase family.</text>
</comment>
<evidence type="ECO:0000256" key="8">
    <source>
        <dbReference type="ARBA" id="ARBA00023141"/>
    </source>
</evidence>
<dbReference type="Pfam" id="PF02153">
    <property type="entry name" value="PDH_N"/>
    <property type="match status" value="1"/>
</dbReference>
<dbReference type="GO" id="GO:0004665">
    <property type="term" value="F:prephenate dehydrogenase (NADP+) activity"/>
    <property type="evidence" value="ECO:0007669"/>
    <property type="project" value="InterPro"/>
</dbReference>
<dbReference type="InterPro" id="IPR045865">
    <property type="entry name" value="ACT-like_dom_sf"/>
</dbReference>
<gene>
    <name evidence="12" type="ORF">CLV37_10140</name>
</gene>
<accession>A0A2T0R9G5</accession>
<evidence type="ECO:0000256" key="1">
    <source>
        <dbReference type="ARBA" id="ARBA00005067"/>
    </source>
</evidence>
<feature type="domain" description="Prephenate/arogenate dehydrogenase" evidence="10">
    <location>
        <begin position="13"/>
        <end position="294"/>
    </location>
</feature>
<dbReference type="InterPro" id="IPR046825">
    <property type="entry name" value="PDH_C"/>
</dbReference>
<name>A0A2T0R9G5_9ACTN</name>
<dbReference type="Pfam" id="PF20463">
    <property type="entry name" value="PDH_C"/>
    <property type="match status" value="1"/>
</dbReference>
<evidence type="ECO:0000256" key="4">
    <source>
        <dbReference type="ARBA" id="ARBA00016891"/>
    </source>
</evidence>
<evidence type="ECO:0000256" key="5">
    <source>
        <dbReference type="ARBA" id="ARBA00022498"/>
    </source>
</evidence>
<keyword evidence="6" id="KW-0560">Oxidoreductase</keyword>
<feature type="domain" description="ACT" evidence="11">
    <location>
        <begin position="303"/>
        <end position="370"/>
    </location>
</feature>
<organism evidence="12 13">
    <name type="scientific">Kineococcus rhizosphaerae</name>
    <dbReference type="NCBI Taxonomy" id="559628"/>
    <lineage>
        <taxon>Bacteria</taxon>
        <taxon>Bacillati</taxon>
        <taxon>Actinomycetota</taxon>
        <taxon>Actinomycetes</taxon>
        <taxon>Kineosporiales</taxon>
        <taxon>Kineosporiaceae</taxon>
        <taxon>Kineococcus</taxon>
    </lineage>
</organism>
<dbReference type="Proteomes" id="UP000238083">
    <property type="component" value="Unassembled WGS sequence"/>
</dbReference>
<dbReference type="InterPro" id="IPR046826">
    <property type="entry name" value="PDH_N"/>
</dbReference>
<evidence type="ECO:0000256" key="6">
    <source>
        <dbReference type="ARBA" id="ARBA00023002"/>
    </source>
</evidence>
<dbReference type="EC" id="1.3.1.12" evidence="3"/>
<dbReference type="InterPro" id="IPR002912">
    <property type="entry name" value="ACT_dom"/>
</dbReference>
<dbReference type="Gene3D" id="3.30.70.260">
    <property type="match status" value="1"/>
</dbReference>
<keyword evidence="8" id="KW-0028">Amino-acid biosynthesis</keyword>
<dbReference type="NCBIfam" id="NF005111">
    <property type="entry name" value="PRK06545.2-3"/>
    <property type="match status" value="1"/>
</dbReference>
<evidence type="ECO:0000259" key="10">
    <source>
        <dbReference type="PROSITE" id="PS51176"/>
    </source>
</evidence>
<evidence type="ECO:0000313" key="13">
    <source>
        <dbReference type="Proteomes" id="UP000238083"/>
    </source>
</evidence>
<evidence type="ECO:0000259" key="11">
    <source>
        <dbReference type="PROSITE" id="PS51671"/>
    </source>
</evidence>
<comment type="catalytic activity">
    <reaction evidence="9">
        <text>prephenate + NAD(+) = 3-(4-hydroxyphenyl)pyruvate + CO2 + NADH</text>
        <dbReference type="Rhea" id="RHEA:13869"/>
        <dbReference type="ChEBI" id="CHEBI:16526"/>
        <dbReference type="ChEBI" id="CHEBI:29934"/>
        <dbReference type="ChEBI" id="CHEBI:36242"/>
        <dbReference type="ChEBI" id="CHEBI:57540"/>
        <dbReference type="ChEBI" id="CHEBI:57945"/>
        <dbReference type="EC" id="1.3.1.12"/>
    </reaction>
</comment>
<evidence type="ECO:0000256" key="3">
    <source>
        <dbReference type="ARBA" id="ARBA00012068"/>
    </source>
</evidence>
<keyword evidence="7" id="KW-0520">NAD</keyword>
<dbReference type="UniPathway" id="UPA00122">
    <property type="reaction ID" value="UER00961"/>
</dbReference>